<evidence type="ECO:0008006" key="3">
    <source>
        <dbReference type="Google" id="ProtNLM"/>
    </source>
</evidence>
<organism evidence="2">
    <name type="scientific">marine sediment metagenome</name>
    <dbReference type="NCBI Taxonomy" id="412755"/>
    <lineage>
        <taxon>unclassified sequences</taxon>
        <taxon>metagenomes</taxon>
        <taxon>ecological metagenomes</taxon>
    </lineage>
</organism>
<feature type="transmembrane region" description="Helical" evidence="1">
    <location>
        <begin position="151"/>
        <end position="169"/>
    </location>
</feature>
<gene>
    <name evidence="2" type="ORF">S01H1_53822</name>
</gene>
<accession>X0WUC2</accession>
<sequence>LQSEPDLPESSIPESGEKAPMAKYWWLNTIRGIAALLLGLGSLLSLELVLDSEQIQAMSLQFMGIYLFFSGIMSFIWGLTKRRKLGLWIVAGTLGVAGGIAFILNSSLEYFQSTELLLVVVGIIMLLIGLVHILGGFRLSEALGRRWASSHFFLGVVEIALGILALVSIFVTVDILRYLLSFWGIIAGAGLILDGRRLRRAATIRHAAHQNKEGA</sequence>
<reference evidence="2" key="1">
    <citation type="journal article" date="2014" name="Front. Microbiol.">
        <title>High frequency of phylogenetically diverse reductive dehalogenase-homologous genes in deep subseafloor sedimentary metagenomes.</title>
        <authorList>
            <person name="Kawai M."/>
            <person name="Futagami T."/>
            <person name="Toyoda A."/>
            <person name="Takaki Y."/>
            <person name="Nishi S."/>
            <person name="Hori S."/>
            <person name="Arai W."/>
            <person name="Tsubouchi T."/>
            <person name="Morono Y."/>
            <person name="Uchiyama I."/>
            <person name="Ito T."/>
            <person name="Fujiyama A."/>
            <person name="Inagaki F."/>
            <person name="Takami H."/>
        </authorList>
    </citation>
    <scope>NUCLEOTIDE SEQUENCE</scope>
    <source>
        <strain evidence="2">Expedition CK06-06</strain>
    </source>
</reference>
<feature type="transmembrane region" description="Helical" evidence="1">
    <location>
        <begin position="85"/>
        <end position="104"/>
    </location>
</feature>
<keyword evidence="1" id="KW-0472">Membrane</keyword>
<keyword evidence="1" id="KW-1133">Transmembrane helix</keyword>
<dbReference type="InterPro" id="IPR005325">
    <property type="entry name" value="DUF308_memb"/>
</dbReference>
<proteinExistence type="predicted"/>
<comment type="caution">
    <text evidence="2">The sequence shown here is derived from an EMBL/GenBank/DDBJ whole genome shotgun (WGS) entry which is preliminary data.</text>
</comment>
<feature type="transmembrane region" description="Helical" evidence="1">
    <location>
        <begin position="116"/>
        <end position="139"/>
    </location>
</feature>
<dbReference type="AlphaFoldDB" id="X0WUC2"/>
<feature type="non-terminal residue" evidence="2">
    <location>
        <position position="1"/>
    </location>
</feature>
<keyword evidence="1" id="KW-0812">Transmembrane</keyword>
<protein>
    <recommendedName>
        <fullName evidence="3">HdeD family acid-resistance protein</fullName>
    </recommendedName>
</protein>
<evidence type="ECO:0000256" key="1">
    <source>
        <dbReference type="SAM" id="Phobius"/>
    </source>
</evidence>
<feature type="transmembrane region" description="Helical" evidence="1">
    <location>
        <begin position="25"/>
        <end position="46"/>
    </location>
</feature>
<name>X0WUC2_9ZZZZ</name>
<evidence type="ECO:0000313" key="2">
    <source>
        <dbReference type="EMBL" id="GAG26807.1"/>
    </source>
</evidence>
<feature type="transmembrane region" description="Helical" evidence="1">
    <location>
        <begin position="175"/>
        <end position="193"/>
    </location>
</feature>
<dbReference type="EMBL" id="BARS01034875">
    <property type="protein sequence ID" value="GAG26807.1"/>
    <property type="molecule type" value="Genomic_DNA"/>
</dbReference>
<feature type="transmembrane region" description="Helical" evidence="1">
    <location>
        <begin position="58"/>
        <end position="78"/>
    </location>
</feature>
<dbReference type="Pfam" id="PF03729">
    <property type="entry name" value="DUF308"/>
    <property type="match status" value="2"/>
</dbReference>